<proteinExistence type="inferred from homology"/>
<evidence type="ECO:0000313" key="5">
    <source>
        <dbReference type="Proteomes" id="UP000469505"/>
    </source>
</evidence>
<protein>
    <recommendedName>
        <fullName evidence="3">MobA/MobL protein domain-containing protein</fullName>
    </recommendedName>
</protein>
<dbReference type="AlphaFoldDB" id="A0A6I3U9N8"/>
<accession>A0A6I3U9N8</accession>
<dbReference type="EMBL" id="WNHX01000237">
    <property type="protein sequence ID" value="MTV88050.1"/>
    <property type="molecule type" value="Genomic_DNA"/>
</dbReference>
<dbReference type="InterPro" id="IPR005053">
    <property type="entry name" value="MobA_MobL"/>
</dbReference>
<dbReference type="Pfam" id="PF03389">
    <property type="entry name" value="MobA_MobL"/>
    <property type="match status" value="1"/>
</dbReference>
<dbReference type="Gene3D" id="3.30.930.30">
    <property type="match status" value="1"/>
</dbReference>
<evidence type="ECO:0000313" key="4">
    <source>
        <dbReference type="EMBL" id="MTV88050.1"/>
    </source>
</evidence>
<evidence type="ECO:0000256" key="2">
    <source>
        <dbReference type="ARBA" id="ARBA00022971"/>
    </source>
</evidence>
<name>A0A6I3U9N8_STREE</name>
<evidence type="ECO:0000256" key="1">
    <source>
        <dbReference type="ARBA" id="ARBA00010873"/>
    </source>
</evidence>
<sequence length="164" mass="19212">PKEFNDRSTLWNKVEMAEKNSNAQLARQFIIGLPKELSLSENKNLVERYIKENLTSQGMIVDYAIHDESQDKNGNIHCHIMTIMRPINEKGEFLAKSKKEYILDEKGEKVLNKNGKPKTRKVELTTWNDTGNVEKWRENFSDLCNKYLERAGAEKRVDHRSFKR</sequence>
<feature type="non-terminal residue" evidence="4">
    <location>
        <position position="1"/>
    </location>
</feature>
<keyword evidence="2" id="KW-0184">Conjugation</keyword>
<gene>
    <name evidence="4" type="ORF">GM543_11275</name>
</gene>
<evidence type="ECO:0000259" key="3">
    <source>
        <dbReference type="Pfam" id="PF03389"/>
    </source>
</evidence>
<reference evidence="4 5" key="1">
    <citation type="submission" date="2019-11" db="EMBL/GenBank/DDBJ databases">
        <title>Growth characteristics of pneumococcus vary with the chemical composition of the capsule and with environmental conditions.</title>
        <authorList>
            <person name="Tothpal A."/>
            <person name="Desobry K."/>
            <person name="Joshi S."/>
            <person name="Wyllie A.L."/>
            <person name="Weinberger D.M."/>
        </authorList>
    </citation>
    <scope>NUCLEOTIDE SEQUENCE [LARGE SCALE GENOMIC DNA]</scope>
    <source>
        <strain evidence="5">pnumococcus35B</strain>
    </source>
</reference>
<feature type="domain" description="MobA/MobL protein" evidence="3">
    <location>
        <begin position="1"/>
        <end position="163"/>
    </location>
</feature>
<dbReference type="Proteomes" id="UP000469505">
    <property type="component" value="Unassembled WGS sequence"/>
</dbReference>
<organism evidence="4 5">
    <name type="scientific">Streptococcus pneumoniae</name>
    <dbReference type="NCBI Taxonomy" id="1313"/>
    <lineage>
        <taxon>Bacteria</taxon>
        <taxon>Bacillati</taxon>
        <taxon>Bacillota</taxon>
        <taxon>Bacilli</taxon>
        <taxon>Lactobacillales</taxon>
        <taxon>Streptococcaceae</taxon>
        <taxon>Streptococcus</taxon>
    </lineage>
</organism>
<comment type="similarity">
    <text evidence="1">Belongs to the MobA/MobL family.</text>
</comment>
<comment type="caution">
    <text evidence="4">The sequence shown here is derived from an EMBL/GenBank/DDBJ whole genome shotgun (WGS) entry which is preliminary data.</text>
</comment>